<accession>A0ABV6IYZ2</accession>
<organism evidence="1 2">
    <name type="scientific">Muricoccus vinaceus</name>
    <dbReference type="NCBI Taxonomy" id="424704"/>
    <lineage>
        <taxon>Bacteria</taxon>
        <taxon>Pseudomonadati</taxon>
        <taxon>Pseudomonadota</taxon>
        <taxon>Alphaproteobacteria</taxon>
        <taxon>Acetobacterales</taxon>
        <taxon>Roseomonadaceae</taxon>
        <taxon>Muricoccus</taxon>
    </lineage>
</organism>
<reference evidence="1 2" key="1">
    <citation type="submission" date="2024-09" db="EMBL/GenBank/DDBJ databases">
        <authorList>
            <person name="Sun Q."/>
            <person name="Mori K."/>
        </authorList>
    </citation>
    <scope>NUCLEOTIDE SEQUENCE [LARGE SCALE GENOMIC DNA]</scope>
    <source>
        <strain evidence="1 2">CCM 7468</strain>
    </source>
</reference>
<protein>
    <submittedName>
        <fullName evidence="1">Uncharacterized protein</fullName>
    </submittedName>
</protein>
<gene>
    <name evidence="1" type="ORF">ACFFIC_25345</name>
</gene>
<name>A0ABV6IYZ2_9PROT</name>
<evidence type="ECO:0000313" key="1">
    <source>
        <dbReference type="EMBL" id="MFC0388846.1"/>
    </source>
</evidence>
<keyword evidence="2" id="KW-1185">Reference proteome</keyword>
<dbReference type="RefSeq" id="WP_377055629.1">
    <property type="nucleotide sequence ID" value="NZ_JBHLVZ010000084.1"/>
</dbReference>
<comment type="caution">
    <text evidence="1">The sequence shown here is derived from an EMBL/GenBank/DDBJ whole genome shotgun (WGS) entry which is preliminary data.</text>
</comment>
<dbReference type="Proteomes" id="UP001589789">
    <property type="component" value="Unassembled WGS sequence"/>
</dbReference>
<dbReference type="NCBIfam" id="NF047650">
    <property type="entry name" value="lipo_NMCC_0638"/>
    <property type="match status" value="1"/>
</dbReference>
<sequence length="167" mass="17694">MDIRALAGTTVNIPGQGFGGHLGSAPGMASWAEQNGLVPASAKTLPMYGGSADASAWVPPVDGINPATVFGRDGISCGVSAQGSDIDLIRSLFVSVLENVRRSGVLVEKEVDREVVQSNVRVQQVAFRLRAETSQANRPDRIFVLTANTITDRRFPVVPIASHVQGR</sequence>
<dbReference type="EMBL" id="JBHLVZ010000084">
    <property type="protein sequence ID" value="MFC0388846.1"/>
    <property type="molecule type" value="Genomic_DNA"/>
</dbReference>
<proteinExistence type="predicted"/>
<evidence type="ECO:0000313" key="2">
    <source>
        <dbReference type="Proteomes" id="UP001589789"/>
    </source>
</evidence>